<feature type="transmembrane region" description="Helical" evidence="1">
    <location>
        <begin position="142"/>
        <end position="160"/>
    </location>
</feature>
<dbReference type="Proteomes" id="UP000196258">
    <property type="component" value="Unassembled WGS sequence"/>
</dbReference>
<name>A0A1Y4EIC1_9FIRM</name>
<dbReference type="InterPro" id="IPR053150">
    <property type="entry name" value="Teicoplanin_resist-assoc"/>
</dbReference>
<keyword evidence="1" id="KW-1133">Transmembrane helix</keyword>
<protein>
    <submittedName>
        <fullName evidence="3">VanZ family protein</fullName>
    </submittedName>
</protein>
<evidence type="ECO:0000313" key="4">
    <source>
        <dbReference type="Proteomes" id="UP000196258"/>
    </source>
</evidence>
<dbReference type="AlphaFoldDB" id="A0A1Y4EIC1"/>
<organism evidence="3 4">
    <name type="scientific">Thomasclavelia spiroformis</name>
    <dbReference type="NCBI Taxonomy" id="29348"/>
    <lineage>
        <taxon>Bacteria</taxon>
        <taxon>Bacillati</taxon>
        <taxon>Bacillota</taxon>
        <taxon>Erysipelotrichia</taxon>
        <taxon>Erysipelotrichales</taxon>
        <taxon>Coprobacillaceae</taxon>
        <taxon>Thomasclavelia</taxon>
    </lineage>
</organism>
<evidence type="ECO:0000259" key="2">
    <source>
        <dbReference type="Pfam" id="PF04892"/>
    </source>
</evidence>
<keyword evidence="1" id="KW-0812">Transmembrane</keyword>
<accession>A0A1Y4EIC1</accession>
<feature type="domain" description="VanZ-like" evidence="2">
    <location>
        <begin position="39"/>
        <end position="159"/>
    </location>
</feature>
<sequence length="201" mass="23292">MILMLIIPIILTVFPVMLYQVVLVLCKRKSTSTHYFWTYTMMIYVWLVFSVTGIGTVWDIISKGGLIETFQQANIGIIPFQSDGLFTYCMNVIMLMPLGFLLPYIWRNFRNPIKVALTGLVFSVFIEFAQLPTNRLIDIDDLLMNTLGAVLGYVVWKMIGNHFFNKKEKQRTISLGNFEPVIYLVLACASNFLLYNWTWFL</sequence>
<reference evidence="4" key="1">
    <citation type="submission" date="2017-04" db="EMBL/GenBank/DDBJ databases">
        <title>Function of individual gut microbiota members based on whole genome sequencing of pure cultures obtained from chicken caecum.</title>
        <authorList>
            <person name="Medvecky M."/>
            <person name="Cejkova D."/>
            <person name="Polansky O."/>
            <person name="Karasova D."/>
            <person name="Kubasova T."/>
            <person name="Cizek A."/>
            <person name="Rychlik I."/>
        </authorList>
    </citation>
    <scope>NUCLEOTIDE SEQUENCE [LARGE SCALE GENOMIC DNA]</scope>
    <source>
        <strain evidence="4">An149</strain>
    </source>
</reference>
<dbReference type="PANTHER" id="PTHR36834">
    <property type="entry name" value="MEMBRANE PROTEIN-RELATED"/>
    <property type="match status" value="1"/>
</dbReference>
<feature type="transmembrane region" description="Helical" evidence="1">
    <location>
        <begin position="181"/>
        <end position="200"/>
    </location>
</feature>
<keyword evidence="1" id="KW-0472">Membrane</keyword>
<comment type="caution">
    <text evidence="3">The sequence shown here is derived from an EMBL/GenBank/DDBJ whole genome shotgun (WGS) entry which is preliminary data.</text>
</comment>
<feature type="transmembrane region" description="Helical" evidence="1">
    <location>
        <begin position="85"/>
        <end position="106"/>
    </location>
</feature>
<feature type="transmembrane region" description="Helical" evidence="1">
    <location>
        <begin position="37"/>
        <end position="58"/>
    </location>
</feature>
<proteinExistence type="predicted"/>
<dbReference type="Pfam" id="PF04892">
    <property type="entry name" value="VanZ"/>
    <property type="match status" value="1"/>
</dbReference>
<gene>
    <name evidence="3" type="ORF">B5E91_07020</name>
</gene>
<evidence type="ECO:0000256" key="1">
    <source>
        <dbReference type="SAM" id="Phobius"/>
    </source>
</evidence>
<dbReference type="InterPro" id="IPR006976">
    <property type="entry name" value="VanZ-like"/>
</dbReference>
<dbReference type="EMBL" id="NFLB01000007">
    <property type="protein sequence ID" value="OUQ05068.1"/>
    <property type="molecule type" value="Genomic_DNA"/>
</dbReference>
<feature type="transmembrane region" description="Helical" evidence="1">
    <location>
        <begin position="6"/>
        <end position="25"/>
    </location>
</feature>
<evidence type="ECO:0000313" key="3">
    <source>
        <dbReference type="EMBL" id="OUQ05068.1"/>
    </source>
</evidence>
<dbReference type="PANTHER" id="PTHR36834:SF2">
    <property type="entry name" value="MEMBRANE PROTEIN"/>
    <property type="match status" value="1"/>
</dbReference>
<feature type="transmembrane region" description="Helical" evidence="1">
    <location>
        <begin position="113"/>
        <end position="130"/>
    </location>
</feature>